<evidence type="ECO:0000313" key="2">
    <source>
        <dbReference type="Proteomes" id="UP000829398"/>
    </source>
</evidence>
<reference evidence="2" key="1">
    <citation type="journal article" date="2023" name="Hortic. Res.">
        <title>A chromosome-level phased genome enabling allele-level studies in sweet orange: a case study on citrus Huanglongbing tolerance.</title>
        <authorList>
            <person name="Wu B."/>
            <person name="Yu Q."/>
            <person name="Deng Z."/>
            <person name="Duan Y."/>
            <person name="Luo F."/>
            <person name="Gmitter F. Jr."/>
        </authorList>
    </citation>
    <scope>NUCLEOTIDE SEQUENCE [LARGE SCALE GENOMIC DNA]</scope>
    <source>
        <strain evidence="2">cv. Valencia</strain>
    </source>
</reference>
<sequence>MVNTVVVEKPQLLSAEDRLSQSGLSAQVGLLIGKLSPTLDRGFIFDFIPTPQNDAGEAACSVSKDDKKKPPSKSKSQPSDSISLVIDKDWIAEHARQVSRMLLGGIKVVGIYVWATDSAFKNSTIELCQTVNAAAKAVPILEIDSDERLLVHIGYSPRRYTCRNCTITSNITSSCLRPCDLKTGLVLKTLRTFKCTYNFSLRLPIRLVGASNTQTFSDILRQGISVHANELRGAKAVVDGNFVSTSLSAIHSNFVVVVNDEPCSTDGLHEVELLLPLLNDTSAEACSQKDVVGLLILSGSVCSFAFLTPKEPISQAFSEIKGDIIMSLQSRLDVICDEVDEDLAPTASGGEEASNEKPVSKLILHSLRKTCGLSFPRRVFVPWLADTYICDYLQPSETLEVLKEHCVELMSMEALSDSSSILDVEVEAPSVISKSFWDVVVPFSSGGSSSSSASKGIETSKEKTEYPVKTANFNIMAAVFFLLLSILVGFVLIAKKL</sequence>
<protein>
    <submittedName>
        <fullName evidence="1">Oxidoreductase zinc-binding dehydrogenase family protein</fullName>
    </submittedName>
</protein>
<proteinExistence type="predicted"/>
<evidence type="ECO:0000313" key="1">
    <source>
        <dbReference type="EMBL" id="KAH9756057.1"/>
    </source>
</evidence>
<keyword evidence="2" id="KW-1185">Reference proteome</keyword>
<gene>
    <name evidence="1" type="ORF">KPL71_015979</name>
</gene>
<dbReference type="Proteomes" id="UP000829398">
    <property type="component" value="Chromosome 5"/>
</dbReference>
<comment type="caution">
    <text evidence="1">The sequence shown here is derived from an EMBL/GenBank/DDBJ whole genome shotgun (WGS) entry which is preliminary data.</text>
</comment>
<accession>A0ACB8KNR8</accession>
<name>A0ACB8KNR8_CITSI</name>
<organism evidence="1 2">
    <name type="scientific">Citrus sinensis</name>
    <name type="common">Sweet orange</name>
    <name type="synonym">Citrus aurantium var. sinensis</name>
    <dbReference type="NCBI Taxonomy" id="2711"/>
    <lineage>
        <taxon>Eukaryota</taxon>
        <taxon>Viridiplantae</taxon>
        <taxon>Streptophyta</taxon>
        <taxon>Embryophyta</taxon>
        <taxon>Tracheophyta</taxon>
        <taxon>Spermatophyta</taxon>
        <taxon>Magnoliopsida</taxon>
        <taxon>eudicotyledons</taxon>
        <taxon>Gunneridae</taxon>
        <taxon>Pentapetalae</taxon>
        <taxon>rosids</taxon>
        <taxon>malvids</taxon>
        <taxon>Sapindales</taxon>
        <taxon>Rutaceae</taxon>
        <taxon>Aurantioideae</taxon>
        <taxon>Citrus</taxon>
    </lineage>
</organism>
<dbReference type="EMBL" id="CM039174">
    <property type="protein sequence ID" value="KAH9756057.1"/>
    <property type="molecule type" value="Genomic_DNA"/>
</dbReference>